<evidence type="ECO:0000313" key="2">
    <source>
        <dbReference type="Proteomes" id="UP001159363"/>
    </source>
</evidence>
<comment type="caution">
    <text evidence="1">The sequence shown here is derived from an EMBL/GenBank/DDBJ whole genome shotgun (WGS) entry which is preliminary data.</text>
</comment>
<accession>A0ABQ9HXM5</accession>
<reference evidence="1 2" key="1">
    <citation type="submission" date="2023-02" db="EMBL/GenBank/DDBJ databases">
        <title>LHISI_Scaffold_Assembly.</title>
        <authorList>
            <person name="Stuart O.P."/>
            <person name="Cleave R."/>
            <person name="Magrath M.J.L."/>
            <person name="Mikheyev A.S."/>
        </authorList>
    </citation>
    <scope>NUCLEOTIDE SEQUENCE [LARGE SCALE GENOMIC DNA]</scope>
    <source>
        <strain evidence="1">Daus_M_001</strain>
        <tissue evidence="1">Leg muscle</tissue>
    </source>
</reference>
<dbReference type="Proteomes" id="UP001159363">
    <property type="component" value="Chromosome 3"/>
</dbReference>
<dbReference type="EMBL" id="JARBHB010000003">
    <property type="protein sequence ID" value="KAJ8889126.1"/>
    <property type="molecule type" value="Genomic_DNA"/>
</dbReference>
<organism evidence="1 2">
    <name type="scientific">Dryococelus australis</name>
    <dbReference type="NCBI Taxonomy" id="614101"/>
    <lineage>
        <taxon>Eukaryota</taxon>
        <taxon>Metazoa</taxon>
        <taxon>Ecdysozoa</taxon>
        <taxon>Arthropoda</taxon>
        <taxon>Hexapoda</taxon>
        <taxon>Insecta</taxon>
        <taxon>Pterygota</taxon>
        <taxon>Neoptera</taxon>
        <taxon>Polyneoptera</taxon>
        <taxon>Phasmatodea</taxon>
        <taxon>Verophasmatodea</taxon>
        <taxon>Anareolatae</taxon>
        <taxon>Phasmatidae</taxon>
        <taxon>Eurycanthinae</taxon>
        <taxon>Dryococelus</taxon>
    </lineage>
</organism>
<proteinExistence type="predicted"/>
<evidence type="ECO:0000313" key="1">
    <source>
        <dbReference type="EMBL" id="KAJ8889126.1"/>
    </source>
</evidence>
<keyword evidence="2" id="KW-1185">Reference proteome</keyword>
<gene>
    <name evidence="1" type="ORF">PR048_008620</name>
</gene>
<sequence length="144" mass="16841">MVLIASFTDRLQLERLYLNHLTTFCFWHGQQSLLYHTEVDWLSMGNMLTKLYNLKSEVEIFLLSSNKKICTISLQMIHSAEPNFSSLPRLNDLLDDTQNLPLNFKIEIKNLISAHLLARDPLNIKVDILPYYLQEQAIDLKYDL</sequence>
<name>A0ABQ9HXM5_9NEOP</name>
<protein>
    <submittedName>
        <fullName evidence="1">Uncharacterized protein</fullName>
    </submittedName>
</protein>